<dbReference type="NCBIfam" id="TIGR00229">
    <property type="entry name" value="sensory_box"/>
    <property type="match status" value="1"/>
</dbReference>
<protein>
    <recommendedName>
        <fullName evidence="2">histidine kinase</fullName>
        <ecNumber evidence="2">2.7.13.3</ecNumber>
    </recommendedName>
</protein>
<name>A0ABD5ZSV8_9EURY</name>
<organism evidence="9 10">
    <name type="scientific">Halosegnis marinus</name>
    <dbReference type="NCBI Taxonomy" id="3034023"/>
    <lineage>
        <taxon>Archaea</taxon>
        <taxon>Methanobacteriati</taxon>
        <taxon>Methanobacteriota</taxon>
        <taxon>Stenosarchaea group</taxon>
        <taxon>Halobacteria</taxon>
        <taxon>Halobacteriales</taxon>
        <taxon>Natronomonadaceae</taxon>
        <taxon>Halosegnis</taxon>
    </lineage>
</organism>
<gene>
    <name evidence="9" type="ORF">ACFQJ4_14060</name>
</gene>
<dbReference type="Pfam" id="PF08447">
    <property type="entry name" value="PAS_3"/>
    <property type="match status" value="1"/>
</dbReference>
<dbReference type="SUPFAM" id="SSF47384">
    <property type="entry name" value="Homodimeric domain of signal transducing histidine kinase"/>
    <property type="match status" value="1"/>
</dbReference>
<dbReference type="GO" id="GO:0004673">
    <property type="term" value="F:protein histidine kinase activity"/>
    <property type="evidence" value="ECO:0007669"/>
    <property type="project" value="UniProtKB-EC"/>
</dbReference>
<dbReference type="PANTHER" id="PTHR43711">
    <property type="entry name" value="TWO-COMPONENT HISTIDINE KINASE"/>
    <property type="match status" value="1"/>
</dbReference>
<evidence type="ECO:0000256" key="5">
    <source>
        <dbReference type="ARBA" id="ARBA00022777"/>
    </source>
</evidence>
<dbReference type="Gene3D" id="3.30.450.20">
    <property type="entry name" value="PAS domain"/>
    <property type="match status" value="1"/>
</dbReference>
<dbReference type="InterPro" id="IPR003594">
    <property type="entry name" value="HATPase_dom"/>
</dbReference>
<dbReference type="PROSITE" id="PS50109">
    <property type="entry name" value="HIS_KIN"/>
    <property type="match status" value="1"/>
</dbReference>
<keyword evidence="6" id="KW-0902">Two-component regulatory system</keyword>
<keyword evidence="5 9" id="KW-0418">Kinase</keyword>
<dbReference type="InterPro" id="IPR036097">
    <property type="entry name" value="HisK_dim/P_sf"/>
</dbReference>
<evidence type="ECO:0000256" key="6">
    <source>
        <dbReference type="ARBA" id="ARBA00023012"/>
    </source>
</evidence>
<evidence type="ECO:0000259" key="8">
    <source>
        <dbReference type="PROSITE" id="PS50113"/>
    </source>
</evidence>
<dbReference type="CDD" id="cd00130">
    <property type="entry name" value="PAS"/>
    <property type="match status" value="1"/>
</dbReference>
<dbReference type="GO" id="GO:0000160">
    <property type="term" value="P:phosphorelay signal transduction system"/>
    <property type="evidence" value="ECO:0007669"/>
    <property type="project" value="UniProtKB-KW"/>
</dbReference>
<dbReference type="InterPro" id="IPR036890">
    <property type="entry name" value="HATPase_C_sf"/>
</dbReference>
<keyword evidence="10" id="KW-1185">Reference proteome</keyword>
<dbReference type="CDD" id="cd00082">
    <property type="entry name" value="HisKA"/>
    <property type="match status" value="1"/>
</dbReference>
<feature type="domain" description="PAC" evidence="8">
    <location>
        <begin position="95"/>
        <end position="146"/>
    </location>
</feature>
<dbReference type="EMBL" id="JBHTAP010000001">
    <property type="protein sequence ID" value="MFC7236437.1"/>
    <property type="molecule type" value="Genomic_DNA"/>
</dbReference>
<dbReference type="Pfam" id="PF02518">
    <property type="entry name" value="HATPase_c"/>
    <property type="match status" value="1"/>
</dbReference>
<sequence length="356" mass="39832">MVAAVEQHARRHRRERELERARRRYALVADVVTDAVFEWEPEHGAVAIEDERALGYDTAEGPFDESWWFERVHPDDREALVTAVERAREHGDRRFTDEYRFRRADGEYADVRVTSRFVYEDGETVYAVGALRDVSEWKARERELERQNERLDRFASVVSHDLRNPLAVAQGYLQLAEETGDPDHFERTAGALDRIGELVDDLLELARTGRGVGEVGPVLLSGVATEAWENVETGDARLGLPDDVTVQADRARLRQLLENLFRNSMEHGTDGTDDRLTVSLGPLDDRAGFYVADDGVGIPEGMRDRLFETGVTGSDDGTGFGLAIVREIAESHGWEAAATNGEDGGARFEFTGVALD</sequence>
<dbReference type="AlphaFoldDB" id="A0ABD5ZSV8"/>
<dbReference type="Gene3D" id="1.10.287.130">
    <property type="match status" value="1"/>
</dbReference>
<feature type="domain" description="Histidine kinase" evidence="7">
    <location>
        <begin position="157"/>
        <end position="351"/>
    </location>
</feature>
<dbReference type="CDD" id="cd00075">
    <property type="entry name" value="HATPase"/>
    <property type="match status" value="1"/>
</dbReference>
<evidence type="ECO:0000313" key="10">
    <source>
        <dbReference type="Proteomes" id="UP001596398"/>
    </source>
</evidence>
<dbReference type="InterPro" id="IPR000700">
    <property type="entry name" value="PAS-assoc_C"/>
</dbReference>
<dbReference type="PANTHER" id="PTHR43711:SF1">
    <property type="entry name" value="HISTIDINE KINASE 1"/>
    <property type="match status" value="1"/>
</dbReference>
<dbReference type="Gene3D" id="3.30.565.10">
    <property type="entry name" value="Histidine kinase-like ATPase, C-terminal domain"/>
    <property type="match status" value="1"/>
</dbReference>
<evidence type="ECO:0000256" key="1">
    <source>
        <dbReference type="ARBA" id="ARBA00000085"/>
    </source>
</evidence>
<evidence type="ECO:0000256" key="4">
    <source>
        <dbReference type="ARBA" id="ARBA00022679"/>
    </source>
</evidence>
<dbReference type="GeneID" id="99178392"/>
<evidence type="ECO:0000313" key="9">
    <source>
        <dbReference type="EMBL" id="MFC7236437.1"/>
    </source>
</evidence>
<dbReference type="Pfam" id="PF00512">
    <property type="entry name" value="HisKA"/>
    <property type="match status" value="1"/>
</dbReference>
<dbReference type="SUPFAM" id="SSF55874">
    <property type="entry name" value="ATPase domain of HSP90 chaperone/DNA topoisomerase II/histidine kinase"/>
    <property type="match status" value="1"/>
</dbReference>
<dbReference type="InterPro" id="IPR005467">
    <property type="entry name" value="His_kinase_dom"/>
</dbReference>
<proteinExistence type="predicted"/>
<keyword evidence="3" id="KW-0597">Phosphoprotein</keyword>
<dbReference type="PRINTS" id="PR00344">
    <property type="entry name" value="BCTRLSENSOR"/>
</dbReference>
<reference evidence="9 10" key="1">
    <citation type="journal article" date="2019" name="Int. J. Syst. Evol. Microbiol.">
        <title>The Global Catalogue of Microorganisms (GCM) 10K type strain sequencing project: providing services to taxonomists for standard genome sequencing and annotation.</title>
        <authorList>
            <consortium name="The Broad Institute Genomics Platform"/>
            <consortium name="The Broad Institute Genome Sequencing Center for Infectious Disease"/>
            <person name="Wu L."/>
            <person name="Ma J."/>
        </authorList>
    </citation>
    <scope>NUCLEOTIDE SEQUENCE [LARGE SCALE GENOMIC DNA]</scope>
    <source>
        <strain evidence="9 10">DT85</strain>
    </source>
</reference>
<evidence type="ECO:0000256" key="2">
    <source>
        <dbReference type="ARBA" id="ARBA00012438"/>
    </source>
</evidence>
<dbReference type="SUPFAM" id="SSF55785">
    <property type="entry name" value="PYP-like sensor domain (PAS domain)"/>
    <property type="match status" value="1"/>
</dbReference>
<comment type="caution">
    <text evidence="9">The sequence shown here is derived from an EMBL/GenBank/DDBJ whole genome shotgun (WGS) entry which is preliminary data.</text>
</comment>
<dbReference type="InterPro" id="IPR035965">
    <property type="entry name" value="PAS-like_dom_sf"/>
</dbReference>
<dbReference type="InterPro" id="IPR000014">
    <property type="entry name" value="PAS"/>
</dbReference>
<comment type="catalytic activity">
    <reaction evidence="1">
        <text>ATP + protein L-histidine = ADP + protein N-phospho-L-histidine.</text>
        <dbReference type="EC" id="2.7.13.3"/>
    </reaction>
</comment>
<dbReference type="PROSITE" id="PS50113">
    <property type="entry name" value="PAC"/>
    <property type="match status" value="1"/>
</dbReference>
<dbReference type="Proteomes" id="UP001596398">
    <property type="component" value="Unassembled WGS sequence"/>
</dbReference>
<dbReference type="EC" id="2.7.13.3" evidence="2"/>
<evidence type="ECO:0000256" key="3">
    <source>
        <dbReference type="ARBA" id="ARBA00022553"/>
    </source>
</evidence>
<dbReference type="InterPro" id="IPR050736">
    <property type="entry name" value="Sensor_HK_Regulatory"/>
</dbReference>
<accession>A0ABD5ZSV8</accession>
<dbReference type="InterPro" id="IPR013655">
    <property type="entry name" value="PAS_fold_3"/>
</dbReference>
<dbReference type="SMART" id="SM00388">
    <property type="entry name" value="HisKA"/>
    <property type="match status" value="1"/>
</dbReference>
<dbReference type="InterPro" id="IPR003661">
    <property type="entry name" value="HisK_dim/P_dom"/>
</dbReference>
<evidence type="ECO:0000259" key="7">
    <source>
        <dbReference type="PROSITE" id="PS50109"/>
    </source>
</evidence>
<dbReference type="InterPro" id="IPR004358">
    <property type="entry name" value="Sig_transdc_His_kin-like_C"/>
</dbReference>
<dbReference type="SMART" id="SM00387">
    <property type="entry name" value="HATPase_c"/>
    <property type="match status" value="1"/>
</dbReference>
<keyword evidence="4" id="KW-0808">Transferase</keyword>
<dbReference type="RefSeq" id="WP_382211871.1">
    <property type="nucleotide sequence ID" value="NZ_CP119802.1"/>
</dbReference>